<dbReference type="InterPro" id="IPR000653">
    <property type="entry name" value="DegT/StrS_aminotransferase"/>
</dbReference>
<dbReference type="GO" id="GO:0008483">
    <property type="term" value="F:transaminase activity"/>
    <property type="evidence" value="ECO:0007669"/>
    <property type="project" value="TreeGrafter"/>
</dbReference>
<keyword evidence="6" id="KW-1185">Reference proteome</keyword>
<dbReference type="OrthoDB" id="9771070at2"/>
<dbReference type="Gene3D" id="3.90.1150.10">
    <property type="entry name" value="Aspartate Aminotransferase, domain 1"/>
    <property type="match status" value="1"/>
</dbReference>
<comment type="similarity">
    <text evidence="1 4">Belongs to the DegT/DnrJ/EryC1 family.</text>
</comment>
<gene>
    <name evidence="5" type="ORF">SAMN02745216_04499</name>
</gene>
<dbReference type="Proteomes" id="UP000183994">
    <property type="component" value="Unassembled WGS sequence"/>
</dbReference>
<proteinExistence type="inferred from homology"/>
<protein>
    <submittedName>
        <fullName evidence="5">dTDP-4-amino-4,6-dideoxygalactose transaminase</fullName>
    </submittedName>
</protein>
<sequence length="395" mass="43183">MPGFEIFSDEERREVNDVLETGVLFRYGFDAQRKGRWKAKTFEKEFADRVGVPYAHLCSSGTAALVIALAACGIGAGDEVIIPPFTFVASFESVMAAGAIPVFADIDETLCLDPKSVEKAVTERTKAVVPVHMCGSMAQIDALKDLCGQKGLILVEDACQSVGATFKGQALGTFGKAGCYSFDAVKTITCGEGGGVVTPFKEVYERIDQFADHGHDHIGNDRGLEGHPITGLNFRISELGAAVGLAQLRKLDKILEIQRSNKSRIKEAMTGLNGVTFRTLPDPEGDSATFLSFFLPDEDQARECAGQLAKAGVGGCPYWYDNNWHYIRAWDHLKQRSFPSRQTLELVDTAPDYANLDLAQSHKVMGRTISMQIMLGWTDQDIDDRIAKIRQVFGA</sequence>
<dbReference type="Pfam" id="PF01041">
    <property type="entry name" value="DegT_DnrJ_EryC1"/>
    <property type="match status" value="1"/>
</dbReference>
<dbReference type="InterPro" id="IPR015424">
    <property type="entry name" value="PyrdxlP-dep_Trfase"/>
</dbReference>
<dbReference type="GO" id="GO:0030170">
    <property type="term" value="F:pyridoxal phosphate binding"/>
    <property type="evidence" value="ECO:0007669"/>
    <property type="project" value="TreeGrafter"/>
</dbReference>
<dbReference type="InterPro" id="IPR015421">
    <property type="entry name" value="PyrdxlP-dep_Trfase_major"/>
</dbReference>
<accession>A0A1M6XBC2</accession>
<evidence type="ECO:0000313" key="6">
    <source>
        <dbReference type="Proteomes" id="UP000183994"/>
    </source>
</evidence>
<keyword evidence="3 4" id="KW-0663">Pyridoxal phosphate</keyword>
<organism evidence="5 6">
    <name type="scientific">Desulfatibacillum alkenivorans DSM 16219</name>
    <dbReference type="NCBI Taxonomy" id="1121393"/>
    <lineage>
        <taxon>Bacteria</taxon>
        <taxon>Pseudomonadati</taxon>
        <taxon>Thermodesulfobacteriota</taxon>
        <taxon>Desulfobacteria</taxon>
        <taxon>Desulfobacterales</taxon>
        <taxon>Desulfatibacillaceae</taxon>
        <taxon>Desulfatibacillum</taxon>
    </lineage>
</organism>
<dbReference type="CDD" id="cd00616">
    <property type="entry name" value="AHBA_syn"/>
    <property type="match status" value="1"/>
</dbReference>
<name>A0A1M6XBC2_9BACT</name>
<dbReference type="Gene3D" id="3.40.640.10">
    <property type="entry name" value="Type I PLP-dependent aspartate aminotransferase-like (Major domain)"/>
    <property type="match status" value="1"/>
</dbReference>
<feature type="active site" description="Proton acceptor" evidence="2">
    <location>
        <position position="186"/>
    </location>
</feature>
<evidence type="ECO:0000256" key="1">
    <source>
        <dbReference type="ARBA" id="ARBA00037999"/>
    </source>
</evidence>
<evidence type="ECO:0000256" key="4">
    <source>
        <dbReference type="RuleBase" id="RU004508"/>
    </source>
</evidence>
<dbReference type="EMBL" id="FQZU01000042">
    <property type="protein sequence ID" value="SHL03218.1"/>
    <property type="molecule type" value="Genomic_DNA"/>
</dbReference>
<dbReference type="AlphaFoldDB" id="A0A1M6XBC2"/>
<dbReference type="PIRSF" id="PIRSF000390">
    <property type="entry name" value="PLP_StrS"/>
    <property type="match status" value="1"/>
</dbReference>
<dbReference type="InterPro" id="IPR015422">
    <property type="entry name" value="PyrdxlP-dep_Trfase_small"/>
</dbReference>
<dbReference type="PANTHER" id="PTHR30244:SF34">
    <property type="entry name" value="DTDP-4-AMINO-4,6-DIDEOXYGALACTOSE TRANSAMINASE"/>
    <property type="match status" value="1"/>
</dbReference>
<dbReference type="PANTHER" id="PTHR30244">
    <property type="entry name" value="TRANSAMINASE"/>
    <property type="match status" value="1"/>
</dbReference>
<dbReference type="SUPFAM" id="SSF53383">
    <property type="entry name" value="PLP-dependent transferases"/>
    <property type="match status" value="1"/>
</dbReference>
<dbReference type="RefSeq" id="WP_073478493.1">
    <property type="nucleotide sequence ID" value="NZ_FQZU01000042.1"/>
</dbReference>
<feature type="modified residue" description="N6-(pyridoxal phosphate)lysine" evidence="3">
    <location>
        <position position="186"/>
    </location>
</feature>
<evidence type="ECO:0000256" key="3">
    <source>
        <dbReference type="PIRSR" id="PIRSR000390-2"/>
    </source>
</evidence>
<reference evidence="6" key="1">
    <citation type="submission" date="2016-11" db="EMBL/GenBank/DDBJ databases">
        <authorList>
            <person name="Varghese N."/>
            <person name="Submissions S."/>
        </authorList>
    </citation>
    <scope>NUCLEOTIDE SEQUENCE [LARGE SCALE GENOMIC DNA]</scope>
    <source>
        <strain evidence="6">DSM 16219</strain>
    </source>
</reference>
<dbReference type="GO" id="GO:0000271">
    <property type="term" value="P:polysaccharide biosynthetic process"/>
    <property type="evidence" value="ECO:0007669"/>
    <property type="project" value="TreeGrafter"/>
</dbReference>
<evidence type="ECO:0000313" key="5">
    <source>
        <dbReference type="EMBL" id="SHL03218.1"/>
    </source>
</evidence>
<evidence type="ECO:0000256" key="2">
    <source>
        <dbReference type="PIRSR" id="PIRSR000390-1"/>
    </source>
</evidence>
<dbReference type="STRING" id="1121393.SAMN02745216_04499"/>